<keyword evidence="4 5" id="KW-0472">Membrane</keyword>
<keyword evidence="7" id="KW-1185">Reference proteome</keyword>
<gene>
    <name evidence="6" type="ORF">Esi_0046_0064</name>
</gene>
<evidence type="ECO:0000256" key="4">
    <source>
        <dbReference type="ARBA" id="ARBA00023136"/>
    </source>
</evidence>
<dbReference type="Pfam" id="PF04193">
    <property type="entry name" value="PQ-loop"/>
    <property type="match status" value="1"/>
</dbReference>
<dbReference type="GO" id="GO:0016020">
    <property type="term" value="C:membrane"/>
    <property type="evidence" value="ECO:0007669"/>
    <property type="project" value="UniProtKB-SubCell"/>
</dbReference>
<dbReference type="OrthoDB" id="10341655at2759"/>
<proteinExistence type="predicted"/>
<organism evidence="6 7">
    <name type="scientific">Ectocarpus siliculosus</name>
    <name type="common">Brown alga</name>
    <name type="synonym">Conferva siliculosa</name>
    <dbReference type="NCBI Taxonomy" id="2880"/>
    <lineage>
        <taxon>Eukaryota</taxon>
        <taxon>Sar</taxon>
        <taxon>Stramenopiles</taxon>
        <taxon>Ochrophyta</taxon>
        <taxon>PX clade</taxon>
        <taxon>Phaeophyceae</taxon>
        <taxon>Ectocarpales</taxon>
        <taxon>Ectocarpaceae</taxon>
        <taxon>Ectocarpus</taxon>
    </lineage>
</organism>
<reference evidence="6 7" key="1">
    <citation type="journal article" date="2010" name="Nature">
        <title>The Ectocarpus genome and the independent evolution of multicellularity in brown algae.</title>
        <authorList>
            <person name="Cock J.M."/>
            <person name="Sterck L."/>
            <person name="Rouze P."/>
            <person name="Scornet D."/>
            <person name="Allen A.E."/>
            <person name="Amoutzias G."/>
            <person name="Anthouard V."/>
            <person name="Artiguenave F."/>
            <person name="Aury J.M."/>
            <person name="Badger J.H."/>
            <person name="Beszteri B."/>
            <person name="Billiau K."/>
            <person name="Bonnet E."/>
            <person name="Bothwell J.H."/>
            <person name="Bowler C."/>
            <person name="Boyen C."/>
            <person name="Brownlee C."/>
            <person name="Carrano C.J."/>
            <person name="Charrier B."/>
            <person name="Cho G.Y."/>
            <person name="Coelho S.M."/>
            <person name="Collen J."/>
            <person name="Corre E."/>
            <person name="Da Silva C."/>
            <person name="Delage L."/>
            <person name="Delaroque N."/>
            <person name="Dittami S.M."/>
            <person name="Doulbeau S."/>
            <person name="Elias M."/>
            <person name="Farnham G."/>
            <person name="Gachon C.M."/>
            <person name="Gschloessl B."/>
            <person name="Heesch S."/>
            <person name="Jabbari K."/>
            <person name="Jubin C."/>
            <person name="Kawai H."/>
            <person name="Kimura K."/>
            <person name="Kloareg B."/>
            <person name="Kupper F.C."/>
            <person name="Lang D."/>
            <person name="Le Bail A."/>
            <person name="Leblanc C."/>
            <person name="Lerouge P."/>
            <person name="Lohr M."/>
            <person name="Lopez P.J."/>
            <person name="Martens C."/>
            <person name="Maumus F."/>
            <person name="Michel G."/>
            <person name="Miranda-Saavedra D."/>
            <person name="Morales J."/>
            <person name="Moreau H."/>
            <person name="Motomura T."/>
            <person name="Nagasato C."/>
            <person name="Napoli C.A."/>
            <person name="Nelson D.R."/>
            <person name="Nyvall-Collen P."/>
            <person name="Peters A.F."/>
            <person name="Pommier C."/>
            <person name="Potin P."/>
            <person name="Poulain J."/>
            <person name="Quesneville H."/>
            <person name="Read B."/>
            <person name="Rensing S.A."/>
            <person name="Ritter A."/>
            <person name="Rousvoal S."/>
            <person name="Samanta M."/>
            <person name="Samson G."/>
            <person name="Schroeder D.C."/>
            <person name="Segurens B."/>
            <person name="Strittmatter M."/>
            <person name="Tonon T."/>
            <person name="Tregear J.W."/>
            <person name="Valentin K."/>
            <person name="von Dassow P."/>
            <person name="Yamagishi T."/>
            <person name="Van de Peer Y."/>
            <person name="Wincker P."/>
        </authorList>
    </citation>
    <scope>NUCLEOTIDE SEQUENCE [LARGE SCALE GENOMIC DNA]</scope>
    <source>
        <strain evidence="7">Ec32 / CCAP1310/4</strain>
    </source>
</reference>
<keyword evidence="3 5" id="KW-1133">Transmembrane helix</keyword>
<dbReference type="Gene3D" id="1.20.1280.290">
    <property type="match status" value="1"/>
</dbReference>
<evidence type="ECO:0000256" key="1">
    <source>
        <dbReference type="ARBA" id="ARBA00004141"/>
    </source>
</evidence>
<dbReference type="EMBL" id="FN648663">
    <property type="protein sequence ID" value="CBJ48682.1"/>
    <property type="molecule type" value="Genomic_DNA"/>
</dbReference>
<evidence type="ECO:0000256" key="5">
    <source>
        <dbReference type="SAM" id="Phobius"/>
    </source>
</evidence>
<evidence type="ECO:0000313" key="6">
    <source>
        <dbReference type="EMBL" id="CBJ48682.1"/>
    </source>
</evidence>
<accession>D7G1V6</accession>
<name>D7G1V6_ECTSI</name>
<dbReference type="InterPro" id="IPR006603">
    <property type="entry name" value="PQ-loop_rpt"/>
</dbReference>
<dbReference type="Proteomes" id="UP000002630">
    <property type="component" value="Linkage Group LG18"/>
</dbReference>
<keyword evidence="2 5" id="KW-0812">Transmembrane</keyword>
<dbReference type="InParanoid" id="D7G1V6"/>
<evidence type="ECO:0000256" key="3">
    <source>
        <dbReference type="ARBA" id="ARBA00022989"/>
    </source>
</evidence>
<dbReference type="EMBL" id="FN649743">
    <property type="protein sequence ID" value="CBJ48682.1"/>
    <property type="molecule type" value="Genomic_DNA"/>
</dbReference>
<feature type="transmembrane region" description="Helical" evidence="5">
    <location>
        <begin position="76"/>
        <end position="97"/>
    </location>
</feature>
<evidence type="ECO:0000256" key="2">
    <source>
        <dbReference type="ARBA" id="ARBA00022692"/>
    </source>
</evidence>
<sequence length="154" mass="16956">MREALLAALGGISQDQLFRACGTAGGLLLAGAQLPQIYHVTKRGKSRDISYMYQFIFAGGMICFLIYYGYNGLWAVFVPSCLSLVCMCYLIGLKAYLEEMKPKRTVATQMINDLLRDDDDGFDDLDGLDRPLLGGASEEKKGDDEFIAYTAPGK</sequence>
<feature type="transmembrane region" description="Helical" evidence="5">
    <location>
        <begin position="51"/>
        <end position="70"/>
    </location>
</feature>
<protein>
    <submittedName>
        <fullName evidence="6">Uncharacterized protein</fullName>
    </submittedName>
</protein>
<comment type="subcellular location">
    <subcellularLocation>
        <location evidence="1">Membrane</location>
        <topology evidence="1">Multi-pass membrane protein</topology>
    </subcellularLocation>
</comment>
<evidence type="ECO:0000313" key="7">
    <source>
        <dbReference type="Proteomes" id="UP000002630"/>
    </source>
</evidence>
<dbReference type="AlphaFoldDB" id="D7G1V6"/>